<dbReference type="Pfam" id="PF16486">
    <property type="entry name" value="ArgoN"/>
    <property type="match status" value="1"/>
</dbReference>
<evidence type="ECO:0000313" key="2">
    <source>
        <dbReference type="Proteomes" id="UP000887574"/>
    </source>
</evidence>
<sequence length="266" mass="29985">MSQQTGIISCFLIKIANGAKAYHYEVKMYSCLPDREEKKVANKEVCISLLKTAQKKTKTFSLGGEVVFDGRAVLFTPAKIPSGEVNIVIKRAEADEIVQIHSNQQAFFRLQIQQTESSHELDLNNIDQYVSKTSVLQEDHTLRTFLELALSQHAIDRGLYTSVGKACLYQDNQEHQMGNGIVFRSGIHRSTRVVQNFGSPMPAVVLDCNSFTNEQTGCEVTIPQYYNTIKFNEYNVRVSHLNFPGVIGSFASRKIDEQPEIFPWNA</sequence>
<protein>
    <submittedName>
        <fullName evidence="3">Protein argonaute N-terminal domain-containing protein</fullName>
    </submittedName>
</protein>
<accession>A0A915DIQ9</accession>
<dbReference type="InterPro" id="IPR032474">
    <property type="entry name" value="Argonaute_N"/>
</dbReference>
<proteinExistence type="predicted"/>
<dbReference type="Proteomes" id="UP000887574">
    <property type="component" value="Unplaced"/>
</dbReference>
<keyword evidence="2" id="KW-1185">Reference proteome</keyword>
<feature type="domain" description="Protein argonaute N-terminal" evidence="1">
    <location>
        <begin position="10"/>
        <end position="134"/>
    </location>
</feature>
<evidence type="ECO:0000313" key="3">
    <source>
        <dbReference type="WBParaSite" id="jg20415.1"/>
    </source>
</evidence>
<reference evidence="3" key="1">
    <citation type="submission" date="2022-11" db="UniProtKB">
        <authorList>
            <consortium name="WormBaseParasite"/>
        </authorList>
    </citation>
    <scope>IDENTIFICATION</scope>
</reference>
<name>A0A915DIQ9_9BILA</name>
<dbReference type="AlphaFoldDB" id="A0A915DIQ9"/>
<organism evidence="2 3">
    <name type="scientific">Ditylenchus dipsaci</name>
    <dbReference type="NCBI Taxonomy" id="166011"/>
    <lineage>
        <taxon>Eukaryota</taxon>
        <taxon>Metazoa</taxon>
        <taxon>Ecdysozoa</taxon>
        <taxon>Nematoda</taxon>
        <taxon>Chromadorea</taxon>
        <taxon>Rhabditida</taxon>
        <taxon>Tylenchina</taxon>
        <taxon>Tylenchomorpha</taxon>
        <taxon>Sphaerularioidea</taxon>
        <taxon>Anguinidae</taxon>
        <taxon>Anguininae</taxon>
        <taxon>Ditylenchus</taxon>
    </lineage>
</organism>
<dbReference type="WBParaSite" id="jg20415.1">
    <property type="protein sequence ID" value="jg20415.1"/>
    <property type="gene ID" value="jg20415"/>
</dbReference>
<evidence type="ECO:0000259" key="1">
    <source>
        <dbReference type="Pfam" id="PF16486"/>
    </source>
</evidence>